<dbReference type="EC" id="2.7.7.65" evidence="2"/>
<name>A0A831RYT6_9GAMM</name>
<dbReference type="EMBL" id="DRLF01000397">
    <property type="protein sequence ID" value="HEC07484.1"/>
    <property type="molecule type" value="Genomic_DNA"/>
</dbReference>
<reference evidence="5" key="1">
    <citation type="journal article" date="2020" name="mSystems">
        <title>Genome- and Community-Level Interaction Insights into Carbon Utilization and Element Cycling Functions of Hydrothermarchaeota in Hydrothermal Sediment.</title>
        <authorList>
            <person name="Zhou Z."/>
            <person name="Liu Y."/>
            <person name="Xu W."/>
            <person name="Pan J."/>
            <person name="Luo Z.H."/>
            <person name="Li M."/>
        </authorList>
    </citation>
    <scope>NUCLEOTIDE SEQUENCE [LARGE SCALE GENOMIC DNA]</scope>
    <source>
        <strain evidence="5">HyVt-458</strain>
    </source>
</reference>
<dbReference type="AlphaFoldDB" id="A0A831RYT6"/>
<dbReference type="PANTHER" id="PTHR45138">
    <property type="entry name" value="REGULATORY COMPONENTS OF SENSORY TRANSDUCTION SYSTEM"/>
    <property type="match status" value="1"/>
</dbReference>
<accession>A0A831RYT6</accession>
<dbReference type="GO" id="GO:0043709">
    <property type="term" value="P:cell adhesion involved in single-species biofilm formation"/>
    <property type="evidence" value="ECO:0007669"/>
    <property type="project" value="TreeGrafter"/>
</dbReference>
<dbReference type="InterPro" id="IPR000160">
    <property type="entry name" value="GGDEF_dom"/>
</dbReference>
<dbReference type="FunFam" id="3.30.70.270:FF:000001">
    <property type="entry name" value="Diguanylate cyclase domain protein"/>
    <property type="match status" value="1"/>
</dbReference>
<dbReference type="PROSITE" id="PS50887">
    <property type="entry name" value="GGDEF"/>
    <property type="match status" value="1"/>
</dbReference>
<organism evidence="5">
    <name type="scientific">Thiolapillus brandeum</name>
    <dbReference type="NCBI Taxonomy" id="1076588"/>
    <lineage>
        <taxon>Bacteria</taxon>
        <taxon>Pseudomonadati</taxon>
        <taxon>Pseudomonadota</taxon>
        <taxon>Gammaproteobacteria</taxon>
        <taxon>Chromatiales</taxon>
        <taxon>Sedimenticolaceae</taxon>
        <taxon>Thiolapillus</taxon>
    </lineage>
</organism>
<dbReference type="InterPro" id="IPR043128">
    <property type="entry name" value="Rev_trsase/Diguanyl_cyclase"/>
</dbReference>
<evidence type="ECO:0000259" key="4">
    <source>
        <dbReference type="PROSITE" id="PS50887"/>
    </source>
</evidence>
<comment type="catalytic activity">
    <reaction evidence="3">
        <text>2 GTP = 3',3'-c-di-GMP + 2 diphosphate</text>
        <dbReference type="Rhea" id="RHEA:24898"/>
        <dbReference type="ChEBI" id="CHEBI:33019"/>
        <dbReference type="ChEBI" id="CHEBI:37565"/>
        <dbReference type="ChEBI" id="CHEBI:58805"/>
        <dbReference type="EC" id="2.7.7.65"/>
    </reaction>
</comment>
<comment type="cofactor">
    <cofactor evidence="1">
        <name>Mg(2+)</name>
        <dbReference type="ChEBI" id="CHEBI:18420"/>
    </cofactor>
</comment>
<evidence type="ECO:0000256" key="2">
    <source>
        <dbReference type="ARBA" id="ARBA00012528"/>
    </source>
</evidence>
<dbReference type="CDD" id="cd01949">
    <property type="entry name" value="GGDEF"/>
    <property type="match status" value="1"/>
</dbReference>
<dbReference type="Gene3D" id="3.30.70.270">
    <property type="match status" value="1"/>
</dbReference>
<dbReference type="Proteomes" id="UP000886339">
    <property type="component" value="Unassembled WGS sequence"/>
</dbReference>
<sequence length="269" mass="30835">AGLILQLAEYHLLRDDADQALLRLREVEELTSTTAADELVLRARKLLSQAYASKGDYEKAYKHLSDYDGLAEKFKGAKVAQKLRAITTTWELRVAEAEKEMLRLRNAELENISHHDYLTGLANRWYLQQEMEAKSHQTQMSLMIIDIDYFKLINDRYSHATGDEVLRHCGSLLRDFCPTDAVAARFGGEEFVILLPDTDLQDTRAQAEQLRHRFETYHWSDLAKELKVTVSIGIAHRSEETKMEAVLQLADTRLYHAKRSGRNKVASTL</sequence>
<dbReference type="GO" id="GO:0052621">
    <property type="term" value="F:diguanylate cyclase activity"/>
    <property type="evidence" value="ECO:0007669"/>
    <property type="project" value="UniProtKB-EC"/>
</dbReference>
<dbReference type="SUPFAM" id="SSF55073">
    <property type="entry name" value="Nucleotide cyclase"/>
    <property type="match status" value="1"/>
</dbReference>
<dbReference type="InterPro" id="IPR029787">
    <property type="entry name" value="Nucleotide_cyclase"/>
</dbReference>
<dbReference type="InterPro" id="IPR050469">
    <property type="entry name" value="Diguanylate_Cyclase"/>
</dbReference>
<feature type="non-terminal residue" evidence="5">
    <location>
        <position position="1"/>
    </location>
</feature>
<proteinExistence type="predicted"/>
<dbReference type="GO" id="GO:0005886">
    <property type="term" value="C:plasma membrane"/>
    <property type="evidence" value="ECO:0007669"/>
    <property type="project" value="TreeGrafter"/>
</dbReference>
<dbReference type="GO" id="GO:1902201">
    <property type="term" value="P:negative regulation of bacterial-type flagellum-dependent cell motility"/>
    <property type="evidence" value="ECO:0007669"/>
    <property type="project" value="TreeGrafter"/>
</dbReference>
<evidence type="ECO:0000313" key="5">
    <source>
        <dbReference type="EMBL" id="HEC07484.1"/>
    </source>
</evidence>
<evidence type="ECO:0000256" key="1">
    <source>
        <dbReference type="ARBA" id="ARBA00001946"/>
    </source>
</evidence>
<comment type="caution">
    <text evidence="5">The sequence shown here is derived from an EMBL/GenBank/DDBJ whole genome shotgun (WGS) entry which is preliminary data.</text>
</comment>
<dbReference type="SMART" id="SM00267">
    <property type="entry name" value="GGDEF"/>
    <property type="match status" value="1"/>
</dbReference>
<dbReference type="NCBIfam" id="TIGR00254">
    <property type="entry name" value="GGDEF"/>
    <property type="match status" value="1"/>
</dbReference>
<gene>
    <name evidence="5" type="ORF">ENJ12_11555</name>
</gene>
<protein>
    <recommendedName>
        <fullName evidence="2">diguanylate cyclase</fullName>
        <ecNumber evidence="2">2.7.7.65</ecNumber>
    </recommendedName>
</protein>
<dbReference type="Pfam" id="PF00990">
    <property type="entry name" value="GGDEF"/>
    <property type="match status" value="1"/>
</dbReference>
<feature type="domain" description="GGDEF" evidence="4">
    <location>
        <begin position="138"/>
        <end position="269"/>
    </location>
</feature>
<evidence type="ECO:0000256" key="3">
    <source>
        <dbReference type="ARBA" id="ARBA00034247"/>
    </source>
</evidence>
<dbReference type="PANTHER" id="PTHR45138:SF9">
    <property type="entry name" value="DIGUANYLATE CYCLASE DGCM-RELATED"/>
    <property type="match status" value="1"/>
</dbReference>